<evidence type="ECO:0000313" key="3">
    <source>
        <dbReference type="Proteomes" id="UP000034738"/>
    </source>
</evidence>
<protein>
    <submittedName>
        <fullName evidence="2">Uncharacterized protein</fullName>
    </submittedName>
</protein>
<dbReference type="EMBL" id="LBUY01000063">
    <property type="protein sequence ID" value="KKQ72674.1"/>
    <property type="molecule type" value="Genomic_DNA"/>
</dbReference>
<feature type="transmembrane region" description="Helical" evidence="1">
    <location>
        <begin position="12"/>
        <end position="32"/>
    </location>
</feature>
<accession>A0A0G0MG20</accession>
<reference evidence="2 3" key="1">
    <citation type="journal article" date="2015" name="Nature">
        <title>rRNA introns, odd ribosomes, and small enigmatic genomes across a large radiation of phyla.</title>
        <authorList>
            <person name="Brown C.T."/>
            <person name="Hug L.A."/>
            <person name="Thomas B.C."/>
            <person name="Sharon I."/>
            <person name="Castelle C.J."/>
            <person name="Singh A."/>
            <person name="Wilkins M.J."/>
            <person name="Williams K.H."/>
            <person name="Banfield J.F."/>
        </authorList>
    </citation>
    <scope>NUCLEOTIDE SEQUENCE [LARGE SCALE GENOMIC DNA]</scope>
</reference>
<feature type="transmembrane region" description="Helical" evidence="1">
    <location>
        <begin position="38"/>
        <end position="56"/>
    </location>
</feature>
<comment type="caution">
    <text evidence="2">The sequence shown here is derived from an EMBL/GenBank/DDBJ whole genome shotgun (WGS) entry which is preliminary data.</text>
</comment>
<gene>
    <name evidence="2" type="ORF">US95_C0063G0014</name>
</gene>
<sequence length="61" mass="6776">MKFNKKENAAISLLMMSVSVICVALAGLGYLWQDVWLASTQWMLTAVVFGLFGVYLKMDGD</sequence>
<dbReference type="AlphaFoldDB" id="A0A0G0MG20"/>
<organism evidence="2 3">
    <name type="scientific">Candidatus Woesebacteria bacterium GW2011_GWB1_38_5</name>
    <dbReference type="NCBI Taxonomy" id="1618568"/>
    <lineage>
        <taxon>Bacteria</taxon>
        <taxon>Candidatus Woeseibacteriota</taxon>
    </lineage>
</organism>
<proteinExistence type="predicted"/>
<evidence type="ECO:0000256" key="1">
    <source>
        <dbReference type="SAM" id="Phobius"/>
    </source>
</evidence>
<dbReference type="Proteomes" id="UP000034738">
    <property type="component" value="Unassembled WGS sequence"/>
</dbReference>
<keyword evidence="1" id="KW-0472">Membrane</keyword>
<keyword evidence="1" id="KW-1133">Transmembrane helix</keyword>
<name>A0A0G0MG20_9BACT</name>
<evidence type="ECO:0000313" key="2">
    <source>
        <dbReference type="EMBL" id="KKQ72674.1"/>
    </source>
</evidence>
<keyword evidence="1" id="KW-0812">Transmembrane</keyword>